<reference evidence="1 2" key="1">
    <citation type="journal article" date="2007" name="Int. J. Syst. Evol. Microbiol.">
        <title>Paenibacillus ginsengarvi sp. nov., isolated from soil from ginseng cultivation.</title>
        <authorList>
            <person name="Yoon M.H."/>
            <person name="Ten L.N."/>
            <person name="Im W.T."/>
        </authorList>
    </citation>
    <scope>NUCLEOTIDE SEQUENCE [LARGE SCALE GENOMIC DNA]</scope>
    <source>
        <strain evidence="1 2">KCTC 13059</strain>
    </source>
</reference>
<evidence type="ECO:0000313" key="1">
    <source>
        <dbReference type="EMBL" id="RKN74184.1"/>
    </source>
</evidence>
<dbReference type="SUPFAM" id="SSF51658">
    <property type="entry name" value="Xylose isomerase-like"/>
    <property type="match status" value="1"/>
</dbReference>
<evidence type="ECO:0008006" key="3">
    <source>
        <dbReference type="Google" id="ProtNLM"/>
    </source>
</evidence>
<dbReference type="Proteomes" id="UP000282311">
    <property type="component" value="Unassembled WGS sequence"/>
</dbReference>
<proteinExistence type="predicted"/>
<dbReference type="EMBL" id="RBAH01000025">
    <property type="protein sequence ID" value="RKN74184.1"/>
    <property type="molecule type" value="Genomic_DNA"/>
</dbReference>
<organism evidence="1 2">
    <name type="scientific">Paenibacillus ginsengarvi</name>
    <dbReference type="NCBI Taxonomy" id="400777"/>
    <lineage>
        <taxon>Bacteria</taxon>
        <taxon>Bacillati</taxon>
        <taxon>Bacillota</taxon>
        <taxon>Bacilli</taxon>
        <taxon>Bacillales</taxon>
        <taxon>Paenibacillaceae</taxon>
        <taxon>Paenibacillus</taxon>
    </lineage>
</organism>
<dbReference type="InterPro" id="IPR036237">
    <property type="entry name" value="Xyl_isomerase-like_sf"/>
</dbReference>
<keyword evidence="2" id="KW-1185">Reference proteome</keyword>
<protein>
    <recommendedName>
        <fullName evidence="3">Sugar phosphate isomerase/epimerase</fullName>
    </recommendedName>
</protein>
<gene>
    <name evidence="1" type="ORF">D7M11_27430</name>
</gene>
<sequence length="253" mass="28645">MYNLCLRADEKLAPGLEQQIDICNRLLIPNMEVNDGTGGKPWTELSGAELEHYRSLLIRHHKKIVLLNASKPLTEYDYYKKLFARALLLQVENVKVKVGEDGPVDEAELDALRHVAELARLYGIGIVIENDSRTALPDDRTLTAVYSCIKEYPVSIAFNPLEFVRTKAHPFFHVYYNSKLKGKVGFLRVNDGLFADGSAVVPGDGNAEVKELVSILLKRSYKGYFSFTPYMENADEALFALMLEHFKKMLLEM</sequence>
<dbReference type="OrthoDB" id="2583558at2"/>
<name>A0A3B0BNT5_9BACL</name>
<evidence type="ECO:0000313" key="2">
    <source>
        <dbReference type="Proteomes" id="UP000282311"/>
    </source>
</evidence>
<dbReference type="AlphaFoldDB" id="A0A3B0BNT5"/>
<comment type="caution">
    <text evidence="1">The sequence shown here is derived from an EMBL/GenBank/DDBJ whole genome shotgun (WGS) entry which is preliminary data.</text>
</comment>
<dbReference type="RefSeq" id="WP_120750454.1">
    <property type="nucleotide sequence ID" value="NZ_RBAH01000025.1"/>
</dbReference>
<accession>A0A3B0BNT5</accession>
<dbReference type="Gene3D" id="3.20.20.150">
    <property type="entry name" value="Divalent-metal-dependent TIM barrel enzymes"/>
    <property type="match status" value="1"/>
</dbReference>